<feature type="DNA-binding region" description="H-T-H motif" evidence="2">
    <location>
        <begin position="35"/>
        <end position="54"/>
    </location>
</feature>
<keyword evidence="1 2" id="KW-0238">DNA-binding</keyword>
<organism evidence="4 5">
    <name type="scientific">Parafrankia colletiae</name>
    <dbReference type="NCBI Taxonomy" id="573497"/>
    <lineage>
        <taxon>Bacteria</taxon>
        <taxon>Bacillati</taxon>
        <taxon>Actinomycetota</taxon>
        <taxon>Actinomycetes</taxon>
        <taxon>Frankiales</taxon>
        <taxon>Frankiaceae</taxon>
        <taxon>Parafrankia</taxon>
    </lineage>
</organism>
<dbReference type="InterPro" id="IPR009057">
    <property type="entry name" value="Homeodomain-like_sf"/>
</dbReference>
<sequence>MASSRRVGSTTSRTRTLLLNSAQQLMLEHGYAAVTYRGLAARAGVAASLVQYYFPTLDDLFVALLRSGTDRILERFSEASQTEQPLRAVWEYASDRTATALLLEFMALANHRKAIQSEIGRGGERVRDAQLEAVSRQWTQYGLDERAVSPAGLLFMMNAIPRMLALEETFGTHTGHRDAVETIERFLDHIEPRRHEREEQDLGAD</sequence>
<name>A0A1S1Q111_9ACTN</name>
<keyword evidence="5" id="KW-1185">Reference proteome</keyword>
<dbReference type="PROSITE" id="PS50977">
    <property type="entry name" value="HTH_TETR_2"/>
    <property type="match status" value="1"/>
</dbReference>
<comment type="caution">
    <text evidence="4">The sequence shown here is derived from an EMBL/GenBank/DDBJ whole genome shotgun (WGS) entry which is preliminary data.</text>
</comment>
<reference evidence="5" key="1">
    <citation type="submission" date="2016-07" db="EMBL/GenBank/DDBJ databases">
        <title>Sequence Frankia sp. strain CcI1.17.</title>
        <authorList>
            <person name="Ghodhbane-Gtari F."/>
            <person name="Swanson E."/>
            <person name="Gueddou A."/>
            <person name="Morris K."/>
            <person name="Hezbri K."/>
            <person name="Ktari A."/>
            <person name="Nouioui I."/>
            <person name="Abebe-Akele F."/>
            <person name="Simpson S."/>
            <person name="Thomas K."/>
            <person name="Gtari M."/>
            <person name="Tisa L.S."/>
            <person name="Hurst S."/>
        </authorList>
    </citation>
    <scope>NUCLEOTIDE SEQUENCE [LARGE SCALE GENOMIC DNA]</scope>
    <source>
        <strain evidence="5">Cc1.17</strain>
    </source>
</reference>
<evidence type="ECO:0000313" key="5">
    <source>
        <dbReference type="Proteomes" id="UP000179627"/>
    </source>
</evidence>
<evidence type="ECO:0000256" key="1">
    <source>
        <dbReference type="ARBA" id="ARBA00023125"/>
    </source>
</evidence>
<dbReference type="PANTHER" id="PTHR30055:SF237">
    <property type="entry name" value="TRANSCRIPTIONAL REPRESSOR MCE3R"/>
    <property type="match status" value="1"/>
</dbReference>
<protein>
    <submittedName>
        <fullName evidence="4">TetR family transcriptional regulator</fullName>
    </submittedName>
</protein>
<dbReference type="EMBL" id="MBLM01000187">
    <property type="protein sequence ID" value="OHV27660.1"/>
    <property type="molecule type" value="Genomic_DNA"/>
</dbReference>
<dbReference type="AlphaFoldDB" id="A0A1S1Q111"/>
<dbReference type="PANTHER" id="PTHR30055">
    <property type="entry name" value="HTH-TYPE TRANSCRIPTIONAL REGULATOR RUTR"/>
    <property type="match status" value="1"/>
</dbReference>
<dbReference type="Proteomes" id="UP000179627">
    <property type="component" value="Unassembled WGS sequence"/>
</dbReference>
<dbReference type="InterPro" id="IPR001647">
    <property type="entry name" value="HTH_TetR"/>
</dbReference>
<proteinExistence type="predicted"/>
<dbReference type="GO" id="GO:0000976">
    <property type="term" value="F:transcription cis-regulatory region binding"/>
    <property type="evidence" value="ECO:0007669"/>
    <property type="project" value="TreeGrafter"/>
</dbReference>
<dbReference type="SUPFAM" id="SSF46689">
    <property type="entry name" value="Homeodomain-like"/>
    <property type="match status" value="1"/>
</dbReference>
<gene>
    <name evidence="4" type="ORF">CC117_31070</name>
</gene>
<dbReference type="Gene3D" id="1.10.357.10">
    <property type="entry name" value="Tetracycline Repressor, domain 2"/>
    <property type="match status" value="1"/>
</dbReference>
<accession>A0A1S1Q111</accession>
<dbReference type="GO" id="GO:0003700">
    <property type="term" value="F:DNA-binding transcription factor activity"/>
    <property type="evidence" value="ECO:0007669"/>
    <property type="project" value="TreeGrafter"/>
</dbReference>
<feature type="domain" description="HTH tetR-type" evidence="3">
    <location>
        <begin position="12"/>
        <end position="72"/>
    </location>
</feature>
<evidence type="ECO:0000259" key="3">
    <source>
        <dbReference type="PROSITE" id="PS50977"/>
    </source>
</evidence>
<evidence type="ECO:0000256" key="2">
    <source>
        <dbReference type="PROSITE-ProRule" id="PRU00335"/>
    </source>
</evidence>
<dbReference type="Pfam" id="PF00440">
    <property type="entry name" value="TetR_N"/>
    <property type="match status" value="1"/>
</dbReference>
<dbReference type="InterPro" id="IPR050109">
    <property type="entry name" value="HTH-type_TetR-like_transc_reg"/>
</dbReference>
<dbReference type="OrthoDB" id="3474596at2"/>
<dbReference type="PRINTS" id="PR00455">
    <property type="entry name" value="HTHTETR"/>
</dbReference>
<evidence type="ECO:0000313" key="4">
    <source>
        <dbReference type="EMBL" id="OHV27660.1"/>
    </source>
</evidence>